<name>A0A366I6I3_9FIRM</name>
<dbReference type="EMBL" id="QNRX01000009">
    <property type="protein sequence ID" value="RBP63907.1"/>
    <property type="molecule type" value="Genomic_DNA"/>
</dbReference>
<gene>
    <name evidence="1" type="ORF">DES36_109126</name>
</gene>
<reference evidence="1 2" key="1">
    <citation type="submission" date="2018-06" db="EMBL/GenBank/DDBJ databases">
        <title>Genomic Encyclopedia of Type Strains, Phase IV (KMG-IV): sequencing the most valuable type-strain genomes for metagenomic binning, comparative biology and taxonomic classification.</title>
        <authorList>
            <person name="Goeker M."/>
        </authorList>
    </citation>
    <scope>NUCLEOTIDE SEQUENCE [LARGE SCALE GENOMIC DNA]</scope>
    <source>
        <strain evidence="1 2">DSM 22112</strain>
    </source>
</reference>
<proteinExistence type="predicted"/>
<keyword evidence="2" id="KW-1185">Reference proteome</keyword>
<dbReference type="Proteomes" id="UP000253490">
    <property type="component" value="Unassembled WGS sequence"/>
</dbReference>
<evidence type="ECO:0000313" key="1">
    <source>
        <dbReference type="EMBL" id="RBP63907.1"/>
    </source>
</evidence>
<dbReference type="RefSeq" id="WP_113920774.1">
    <property type="nucleotide sequence ID" value="NZ_QNRX01000009.1"/>
</dbReference>
<dbReference type="AlphaFoldDB" id="A0A366I6I3"/>
<accession>A0A366I6I3</accession>
<comment type="caution">
    <text evidence="1">The sequence shown here is derived from an EMBL/GenBank/DDBJ whole genome shotgun (WGS) entry which is preliminary data.</text>
</comment>
<sequence>MDELEFVLRKIIEIDNRAIDLQNRTEQTISEKEALLNDEIKNLDEQLNSNSNTKLEREVQKNIAQAHDMAKAISTESQQQKQNIQSKYAAIKDVLKKQIFNEIIEIN</sequence>
<protein>
    <submittedName>
        <fullName evidence="1">Uncharacterized protein</fullName>
    </submittedName>
</protein>
<organism evidence="1 2">
    <name type="scientific">Alkalibaculum bacchi</name>
    <dbReference type="NCBI Taxonomy" id="645887"/>
    <lineage>
        <taxon>Bacteria</taxon>
        <taxon>Bacillati</taxon>
        <taxon>Bacillota</taxon>
        <taxon>Clostridia</taxon>
        <taxon>Eubacteriales</taxon>
        <taxon>Eubacteriaceae</taxon>
        <taxon>Alkalibaculum</taxon>
    </lineage>
</organism>
<evidence type="ECO:0000313" key="2">
    <source>
        <dbReference type="Proteomes" id="UP000253490"/>
    </source>
</evidence>